<dbReference type="SUPFAM" id="SSF52317">
    <property type="entry name" value="Class I glutamine amidotransferase-like"/>
    <property type="match status" value="1"/>
</dbReference>
<comment type="caution">
    <text evidence="1">The sequence shown here is derived from an EMBL/GenBank/DDBJ whole genome shotgun (WGS) entry which is preliminary data.</text>
</comment>
<protein>
    <recommendedName>
        <fullName evidence="3">DJ-1/PfpI domain-containing protein</fullName>
    </recommendedName>
</protein>
<sequence length="228" mass="25176">MLHHVKLLIGLKSQDILPTREGAKTEWYLPELVHPYSTLILHIYMIFASSKGVEAPSDLDSIEDSKNDKECQWFLRENETLWKNTESLAAMLDRTDKLVGILFVGGHGLRSFLDSVSIFSDSGRIVSTVCNGSAELVNVKPSDGSYMIQDQAGTGLSNAKEDANNFTNAMPILREDELKNHGNKYEKVEHLLGVKVVVSGKQGNLVTGQDPPSAGVIEKILLELIQKL</sequence>
<dbReference type="Gene3D" id="3.40.50.880">
    <property type="match status" value="1"/>
</dbReference>
<reference evidence="1" key="1">
    <citation type="submission" date="2021-07" db="EMBL/GenBank/DDBJ databases">
        <title>Genome Resource of American Ginseng Black Spot Pathogen Alternaria panax.</title>
        <authorList>
            <person name="Qiu C."/>
            <person name="Wang W."/>
            <person name="Liu Z."/>
        </authorList>
    </citation>
    <scope>NUCLEOTIDE SEQUENCE</scope>
    <source>
        <strain evidence="1">BNCC115425</strain>
    </source>
</reference>
<organism evidence="1 2">
    <name type="scientific">Alternaria panax</name>
    <dbReference type="NCBI Taxonomy" id="48097"/>
    <lineage>
        <taxon>Eukaryota</taxon>
        <taxon>Fungi</taxon>
        <taxon>Dikarya</taxon>
        <taxon>Ascomycota</taxon>
        <taxon>Pezizomycotina</taxon>
        <taxon>Dothideomycetes</taxon>
        <taxon>Pleosporomycetidae</taxon>
        <taxon>Pleosporales</taxon>
        <taxon>Pleosporineae</taxon>
        <taxon>Pleosporaceae</taxon>
        <taxon>Alternaria</taxon>
        <taxon>Alternaria sect. Panax</taxon>
    </lineage>
</organism>
<evidence type="ECO:0000313" key="2">
    <source>
        <dbReference type="Proteomes" id="UP001199106"/>
    </source>
</evidence>
<proteinExistence type="predicted"/>
<name>A0AAD4FCE8_9PLEO</name>
<dbReference type="EMBL" id="JAANER010000013">
    <property type="protein sequence ID" value="KAG9184954.1"/>
    <property type="molecule type" value="Genomic_DNA"/>
</dbReference>
<gene>
    <name evidence="1" type="ORF">G6011_11784</name>
</gene>
<dbReference type="AlphaFoldDB" id="A0AAD4FCE8"/>
<dbReference type="InterPro" id="IPR029062">
    <property type="entry name" value="Class_I_gatase-like"/>
</dbReference>
<accession>A0AAD4FCE8</accession>
<evidence type="ECO:0008006" key="3">
    <source>
        <dbReference type="Google" id="ProtNLM"/>
    </source>
</evidence>
<keyword evidence="2" id="KW-1185">Reference proteome</keyword>
<evidence type="ECO:0000313" key="1">
    <source>
        <dbReference type="EMBL" id="KAG9184954.1"/>
    </source>
</evidence>
<dbReference type="Proteomes" id="UP001199106">
    <property type="component" value="Unassembled WGS sequence"/>
</dbReference>